<dbReference type="SUPFAM" id="SSF56601">
    <property type="entry name" value="beta-lactamase/transpeptidase-like"/>
    <property type="match status" value="1"/>
</dbReference>
<dbReference type="InterPro" id="IPR050491">
    <property type="entry name" value="AmpC-like"/>
</dbReference>
<reference evidence="3" key="1">
    <citation type="journal article" date="2019" name="Int. J. Syst. Evol. Microbiol.">
        <title>The Global Catalogue of Microorganisms (GCM) 10K type strain sequencing project: providing services to taxonomists for standard genome sequencing and annotation.</title>
        <authorList>
            <consortium name="The Broad Institute Genomics Platform"/>
            <consortium name="The Broad Institute Genome Sequencing Center for Infectious Disease"/>
            <person name="Wu L."/>
            <person name="Ma J."/>
        </authorList>
    </citation>
    <scope>NUCLEOTIDE SEQUENCE [LARGE SCALE GENOMIC DNA]</scope>
    <source>
        <strain evidence="3">ZS-22-S1</strain>
    </source>
</reference>
<proteinExistence type="predicted"/>
<name>A0ABV9RVM5_9PSEU</name>
<dbReference type="InterPro" id="IPR001466">
    <property type="entry name" value="Beta-lactam-related"/>
</dbReference>
<dbReference type="PANTHER" id="PTHR46825">
    <property type="entry name" value="D-ALANYL-D-ALANINE-CARBOXYPEPTIDASE/ENDOPEPTIDASE AMPH"/>
    <property type="match status" value="1"/>
</dbReference>
<keyword evidence="3" id="KW-1185">Reference proteome</keyword>
<gene>
    <name evidence="2" type="ORF">ACFPCV_05685</name>
</gene>
<keyword evidence="2" id="KW-0378">Hydrolase</keyword>
<accession>A0ABV9RVM5</accession>
<dbReference type="PANTHER" id="PTHR46825:SF7">
    <property type="entry name" value="D-ALANYL-D-ALANINE CARBOXYPEPTIDASE"/>
    <property type="match status" value="1"/>
</dbReference>
<dbReference type="GO" id="GO:0016787">
    <property type="term" value="F:hydrolase activity"/>
    <property type="evidence" value="ECO:0007669"/>
    <property type="project" value="UniProtKB-KW"/>
</dbReference>
<dbReference type="InterPro" id="IPR012338">
    <property type="entry name" value="Beta-lactam/transpept-like"/>
</dbReference>
<dbReference type="Pfam" id="PF00144">
    <property type="entry name" value="Beta-lactamase"/>
    <property type="match status" value="1"/>
</dbReference>
<dbReference type="Gene3D" id="3.40.710.10">
    <property type="entry name" value="DD-peptidase/beta-lactamase superfamily"/>
    <property type="match status" value="1"/>
</dbReference>
<dbReference type="EC" id="3.-.-.-" evidence="2"/>
<comment type="caution">
    <text evidence="2">The sequence shown here is derived from an EMBL/GenBank/DDBJ whole genome shotgun (WGS) entry which is preliminary data.</text>
</comment>
<protein>
    <submittedName>
        <fullName evidence="2">Serine hydrolase domain-containing protein</fullName>
        <ecNumber evidence="2">3.-.-.-</ecNumber>
    </submittedName>
</protein>
<dbReference type="EMBL" id="JBHSIS010000002">
    <property type="protein sequence ID" value="MFC4852987.1"/>
    <property type="molecule type" value="Genomic_DNA"/>
</dbReference>
<dbReference type="RefSeq" id="WP_378054935.1">
    <property type="nucleotide sequence ID" value="NZ_JBHSIS010000002.1"/>
</dbReference>
<sequence length="333" mass="36232">MTDIDRDRLAAAAAAIDAPDVVIACSQHGERMVATGGTAAGRDPATVAAARYEIGSASKTFTGLLLAQLSRRHVVKLSDPVTWYLPPRRAHARRDAIALFHLVTHTSGLPRLPPDLFRRGLPHWFTNPYAGYTTEQLVDAFTSTRPVGRPGTRWRYSNFGVAMLGTALTEATGTPFEPLLTEEILSPLGLKDTALTPQPGDATGHGYRGRRPTPAFDAGIFAAAGAVRATADDLLTYLETHLDPDRVPALSEALRFVQRTAVRRGLRKQHHHSLCWFVHEYDDGPVFFHAGATPGQEAFVGFRPATGTAVVVLGTRRYRYGSSLQQQAYALLI</sequence>
<dbReference type="Proteomes" id="UP001595859">
    <property type="component" value="Unassembled WGS sequence"/>
</dbReference>
<feature type="domain" description="Beta-lactamase-related" evidence="1">
    <location>
        <begin position="15"/>
        <end position="322"/>
    </location>
</feature>
<evidence type="ECO:0000313" key="3">
    <source>
        <dbReference type="Proteomes" id="UP001595859"/>
    </source>
</evidence>
<organism evidence="2 3">
    <name type="scientific">Actinophytocola glycyrrhizae</name>
    <dbReference type="NCBI Taxonomy" id="2044873"/>
    <lineage>
        <taxon>Bacteria</taxon>
        <taxon>Bacillati</taxon>
        <taxon>Actinomycetota</taxon>
        <taxon>Actinomycetes</taxon>
        <taxon>Pseudonocardiales</taxon>
        <taxon>Pseudonocardiaceae</taxon>
    </lineage>
</organism>
<evidence type="ECO:0000313" key="2">
    <source>
        <dbReference type="EMBL" id="MFC4852987.1"/>
    </source>
</evidence>
<evidence type="ECO:0000259" key="1">
    <source>
        <dbReference type="Pfam" id="PF00144"/>
    </source>
</evidence>